<evidence type="ECO:0000259" key="5">
    <source>
        <dbReference type="PROSITE" id="PS51063"/>
    </source>
</evidence>
<dbReference type="PROSITE" id="PS51063">
    <property type="entry name" value="HTH_CRP_2"/>
    <property type="match status" value="1"/>
</dbReference>
<evidence type="ECO:0000256" key="1">
    <source>
        <dbReference type="ARBA" id="ARBA00023015"/>
    </source>
</evidence>
<feature type="domain" description="Cyclic nucleotide-binding" evidence="4">
    <location>
        <begin position="18"/>
        <end position="138"/>
    </location>
</feature>
<keyword evidence="7" id="KW-1185">Reference proteome</keyword>
<dbReference type="InterPro" id="IPR050397">
    <property type="entry name" value="Env_Response_Regulators"/>
</dbReference>
<dbReference type="Pfam" id="PF00027">
    <property type="entry name" value="cNMP_binding"/>
    <property type="match status" value="1"/>
</dbReference>
<comment type="caution">
    <text evidence="6">The sequence shown here is derived from an EMBL/GenBank/DDBJ whole genome shotgun (WGS) entry which is preliminary data.</text>
</comment>
<gene>
    <name evidence="6" type="ORF">CLV62_102210</name>
</gene>
<dbReference type="Gene3D" id="1.10.10.10">
    <property type="entry name" value="Winged helix-like DNA-binding domain superfamily/Winged helix DNA-binding domain"/>
    <property type="match status" value="1"/>
</dbReference>
<dbReference type="AlphaFoldDB" id="A0A2V3PVR9"/>
<dbReference type="CDD" id="cd00038">
    <property type="entry name" value="CAP_ED"/>
    <property type="match status" value="1"/>
</dbReference>
<evidence type="ECO:0000256" key="2">
    <source>
        <dbReference type="ARBA" id="ARBA00023125"/>
    </source>
</evidence>
<keyword evidence="1" id="KW-0805">Transcription regulation</keyword>
<name>A0A2V3PVR9_9BACT</name>
<dbReference type="SUPFAM" id="SSF51206">
    <property type="entry name" value="cAMP-binding domain-like"/>
    <property type="match status" value="1"/>
</dbReference>
<dbReference type="InterPro" id="IPR000595">
    <property type="entry name" value="cNMP-bd_dom"/>
</dbReference>
<sequence>MIKDKGDVISFEASIPDMWALLEENERELVKDAAKILHLKKNEIIYCEEEVPKDLMCLLKGKVKIFKNGVGGRSQIIRMIRPVQNFGYRAYFAKEPYVTNASAFEASTVCLIPMVLIEQLVMVNTKLAMYFITELSTDLGIADERVVSLTQKHIRGRLAESLVFLLENYGLEEDGATISIYLSREDLANLSNMTTSNAIRTLSTFVDEHIIALDGRKIKIMDEDRLRKISKIG</sequence>
<keyword evidence="2" id="KW-0238">DNA-binding</keyword>
<evidence type="ECO:0000259" key="4">
    <source>
        <dbReference type="PROSITE" id="PS50042"/>
    </source>
</evidence>
<dbReference type="GO" id="GO:0003700">
    <property type="term" value="F:DNA-binding transcription factor activity"/>
    <property type="evidence" value="ECO:0007669"/>
    <property type="project" value="TreeGrafter"/>
</dbReference>
<reference evidence="6 7" key="1">
    <citation type="submission" date="2018-03" db="EMBL/GenBank/DDBJ databases">
        <title>Genomic Encyclopedia of Archaeal and Bacterial Type Strains, Phase II (KMG-II): from individual species to whole genera.</title>
        <authorList>
            <person name="Goeker M."/>
        </authorList>
    </citation>
    <scope>NUCLEOTIDE SEQUENCE [LARGE SCALE GENOMIC DNA]</scope>
    <source>
        <strain evidence="6 7">DSM 100214</strain>
    </source>
</reference>
<dbReference type="InterPro" id="IPR018490">
    <property type="entry name" value="cNMP-bd_dom_sf"/>
</dbReference>
<dbReference type="PROSITE" id="PS50042">
    <property type="entry name" value="CNMP_BINDING_3"/>
    <property type="match status" value="1"/>
</dbReference>
<dbReference type="InterPro" id="IPR036388">
    <property type="entry name" value="WH-like_DNA-bd_sf"/>
</dbReference>
<dbReference type="SUPFAM" id="SSF46785">
    <property type="entry name" value="Winged helix' DNA-binding domain"/>
    <property type="match status" value="1"/>
</dbReference>
<accession>A0A2V3PVR9</accession>
<evidence type="ECO:0000313" key="7">
    <source>
        <dbReference type="Proteomes" id="UP000247973"/>
    </source>
</evidence>
<dbReference type="PANTHER" id="PTHR24567">
    <property type="entry name" value="CRP FAMILY TRANSCRIPTIONAL REGULATORY PROTEIN"/>
    <property type="match status" value="1"/>
</dbReference>
<dbReference type="Proteomes" id="UP000247973">
    <property type="component" value="Unassembled WGS sequence"/>
</dbReference>
<dbReference type="InterPro" id="IPR036390">
    <property type="entry name" value="WH_DNA-bd_sf"/>
</dbReference>
<dbReference type="SMART" id="SM00419">
    <property type="entry name" value="HTH_CRP"/>
    <property type="match status" value="1"/>
</dbReference>
<organism evidence="6 7">
    <name type="scientific">Dysgonomonas alginatilytica</name>
    <dbReference type="NCBI Taxonomy" id="1605892"/>
    <lineage>
        <taxon>Bacteria</taxon>
        <taxon>Pseudomonadati</taxon>
        <taxon>Bacteroidota</taxon>
        <taxon>Bacteroidia</taxon>
        <taxon>Bacteroidales</taxon>
        <taxon>Dysgonomonadaceae</taxon>
        <taxon>Dysgonomonas</taxon>
    </lineage>
</organism>
<protein>
    <submittedName>
        <fullName evidence="6">CRP-like cAMP-binding protein</fullName>
    </submittedName>
</protein>
<keyword evidence="3" id="KW-0804">Transcription</keyword>
<dbReference type="OrthoDB" id="9127033at2"/>
<dbReference type="PANTHER" id="PTHR24567:SF74">
    <property type="entry name" value="HTH-TYPE TRANSCRIPTIONAL REGULATOR ARCR"/>
    <property type="match status" value="1"/>
</dbReference>
<feature type="domain" description="HTH crp-type" evidence="5">
    <location>
        <begin position="152"/>
        <end position="224"/>
    </location>
</feature>
<dbReference type="GO" id="GO:0003677">
    <property type="term" value="F:DNA binding"/>
    <property type="evidence" value="ECO:0007669"/>
    <property type="project" value="UniProtKB-KW"/>
</dbReference>
<dbReference type="InterPro" id="IPR012318">
    <property type="entry name" value="HTH_CRP"/>
</dbReference>
<dbReference type="Gene3D" id="2.60.120.10">
    <property type="entry name" value="Jelly Rolls"/>
    <property type="match status" value="1"/>
</dbReference>
<dbReference type="EMBL" id="QICL01000002">
    <property type="protein sequence ID" value="PXV68178.1"/>
    <property type="molecule type" value="Genomic_DNA"/>
</dbReference>
<dbReference type="RefSeq" id="WP_110309459.1">
    <property type="nucleotide sequence ID" value="NZ_QICL01000002.1"/>
</dbReference>
<dbReference type="InterPro" id="IPR014710">
    <property type="entry name" value="RmlC-like_jellyroll"/>
</dbReference>
<dbReference type="GO" id="GO:0005829">
    <property type="term" value="C:cytosol"/>
    <property type="evidence" value="ECO:0007669"/>
    <property type="project" value="TreeGrafter"/>
</dbReference>
<dbReference type="Pfam" id="PF13545">
    <property type="entry name" value="HTH_Crp_2"/>
    <property type="match status" value="1"/>
</dbReference>
<evidence type="ECO:0000256" key="3">
    <source>
        <dbReference type="ARBA" id="ARBA00023163"/>
    </source>
</evidence>
<evidence type="ECO:0000313" key="6">
    <source>
        <dbReference type="EMBL" id="PXV68178.1"/>
    </source>
</evidence>
<proteinExistence type="predicted"/>